<gene>
    <name evidence="2" type="ORF">C1O66_14310</name>
</gene>
<dbReference type="InterPro" id="IPR051531">
    <property type="entry name" value="N-acetyltransferase"/>
</dbReference>
<dbReference type="InterPro" id="IPR032710">
    <property type="entry name" value="NTF2-like_dom_sf"/>
</dbReference>
<reference evidence="2 3" key="1">
    <citation type="submission" date="2018-01" db="EMBL/GenBank/DDBJ databases">
        <title>Draft genome sequence of Paucibacter aquatile CR182 isolated from freshwater of the Nakdong River.</title>
        <authorList>
            <person name="Choi A."/>
            <person name="Chung E.J."/>
        </authorList>
    </citation>
    <scope>NUCLEOTIDE SEQUENCE [LARGE SCALE GENOMIC DNA]</scope>
    <source>
        <strain evidence="2 3">CR182</strain>
    </source>
</reference>
<proteinExistence type="predicted"/>
<dbReference type="Gene3D" id="3.40.630.30">
    <property type="match status" value="1"/>
</dbReference>
<keyword evidence="3" id="KW-1185">Reference proteome</keyword>
<dbReference type="GO" id="GO:0016747">
    <property type="term" value="F:acyltransferase activity, transferring groups other than amino-acyl groups"/>
    <property type="evidence" value="ECO:0007669"/>
    <property type="project" value="InterPro"/>
</dbReference>
<evidence type="ECO:0000313" key="3">
    <source>
        <dbReference type="Proteomes" id="UP000235916"/>
    </source>
</evidence>
<dbReference type="InterPro" id="IPR000182">
    <property type="entry name" value="GNAT_dom"/>
</dbReference>
<dbReference type="Pfam" id="PF13302">
    <property type="entry name" value="Acetyltransf_3"/>
    <property type="match status" value="1"/>
</dbReference>
<sequence length="339" mass="37831">MKFMGAMTLRWGQGRVAYCPIFQAGSPNMRVLKTERLCLRWFEPSDVDYVLEQISEAGWKRNISDPGVNDLAAARDWMEAKLFNWYWPQGLGLWAMERLSDGVVVGMCGLLQRDHLQAPDIGYALLPRYEGAGYAREAAQACRAYAHDVLGEPLLFGTTATFNEASGRVLQAIGMQRLSTGPLGDSTEDSHLYGVGEACRLSEDAQVRDLLARFFAVFDNRIGRHAPLAALPYFFLPEAVISRASLPGEAAGVQRMSVREFVEPRVQMLAPGGRLQEFSEWVSEQQVQVSGRVAQVWLRYRKSGILDGQAFEGGGEKTVQLVKPGRRWKIAAIAWQDRD</sequence>
<dbReference type="PANTHER" id="PTHR43792:SF1">
    <property type="entry name" value="N-ACETYLTRANSFERASE DOMAIN-CONTAINING PROTEIN"/>
    <property type="match status" value="1"/>
</dbReference>
<dbReference type="Gene3D" id="3.10.450.50">
    <property type="match status" value="1"/>
</dbReference>
<dbReference type="PROSITE" id="PS51186">
    <property type="entry name" value="GNAT"/>
    <property type="match status" value="1"/>
</dbReference>
<evidence type="ECO:0000259" key="1">
    <source>
        <dbReference type="PROSITE" id="PS51186"/>
    </source>
</evidence>
<dbReference type="InterPro" id="IPR016181">
    <property type="entry name" value="Acyl_CoA_acyltransferase"/>
</dbReference>
<protein>
    <recommendedName>
        <fullName evidence="1">N-acetyltransferase domain-containing protein</fullName>
    </recommendedName>
</protein>
<feature type="domain" description="N-acetyltransferase" evidence="1">
    <location>
        <begin position="37"/>
        <end position="202"/>
    </location>
</feature>
<evidence type="ECO:0000313" key="2">
    <source>
        <dbReference type="EMBL" id="PND39749.1"/>
    </source>
</evidence>
<accession>A0A2N8L213</accession>
<dbReference type="OrthoDB" id="9798081at2"/>
<dbReference type="EMBL" id="POSP01000003">
    <property type="protein sequence ID" value="PND39749.1"/>
    <property type="molecule type" value="Genomic_DNA"/>
</dbReference>
<organism evidence="2 3">
    <name type="scientific">Kinneretia aquatilis</name>
    <dbReference type="NCBI Taxonomy" id="2070761"/>
    <lineage>
        <taxon>Bacteria</taxon>
        <taxon>Pseudomonadati</taxon>
        <taxon>Pseudomonadota</taxon>
        <taxon>Betaproteobacteria</taxon>
        <taxon>Burkholderiales</taxon>
        <taxon>Sphaerotilaceae</taxon>
        <taxon>Roseateles</taxon>
    </lineage>
</organism>
<dbReference type="AlphaFoldDB" id="A0A2N8L213"/>
<dbReference type="Proteomes" id="UP000235916">
    <property type="component" value="Unassembled WGS sequence"/>
</dbReference>
<dbReference type="SUPFAM" id="SSF54427">
    <property type="entry name" value="NTF2-like"/>
    <property type="match status" value="1"/>
</dbReference>
<dbReference type="PANTHER" id="PTHR43792">
    <property type="entry name" value="GNAT FAMILY, PUTATIVE (AFU_ORTHOLOGUE AFUA_3G00765)-RELATED-RELATED"/>
    <property type="match status" value="1"/>
</dbReference>
<dbReference type="SUPFAM" id="SSF55729">
    <property type="entry name" value="Acyl-CoA N-acyltransferases (Nat)"/>
    <property type="match status" value="1"/>
</dbReference>
<name>A0A2N8L213_9BURK</name>
<comment type="caution">
    <text evidence="2">The sequence shown here is derived from an EMBL/GenBank/DDBJ whole genome shotgun (WGS) entry which is preliminary data.</text>
</comment>